<evidence type="ECO:0000259" key="4">
    <source>
        <dbReference type="Pfam" id="PF01052"/>
    </source>
</evidence>
<accession>A0A845S9V0</accession>
<dbReference type="NCBIfam" id="TIGR02551">
    <property type="entry name" value="SpaO_YscQ"/>
    <property type="match status" value="1"/>
</dbReference>
<proteinExistence type="inferred from homology"/>
<keyword evidence="8" id="KW-1185">Reference proteome</keyword>
<evidence type="ECO:0000256" key="2">
    <source>
        <dbReference type="ARBA" id="ARBA00021925"/>
    </source>
</evidence>
<reference evidence="7 8" key="2">
    <citation type="submission" date="2020-02" db="EMBL/GenBank/DDBJ databases">
        <title>The new genus of Enterobacteriales.</title>
        <authorList>
            <person name="Kim I.S."/>
        </authorList>
    </citation>
    <scope>NUCLEOTIDE SEQUENCE [LARGE SCALE GENOMIC DNA]</scope>
    <source>
        <strain evidence="7 8">SAP-6</strain>
    </source>
</reference>
<protein>
    <recommendedName>
        <fullName evidence="2">Surface presentation of antigens protein SpaO</fullName>
    </recommendedName>
</protein>
<evidence type="ECO:0000313" key="7">
    <source>
        <dbReference type="EMBL" id="NDL61520.1"/>
    </source>
</evidence>
<dbReference type="GO" id="GO:0030254">
    <property type="term" value="P:protein secretion by the type III secretion system"/>
    <property type="evidence" value="ECO:0007669"/>
    <property type="project" value="InterPro"/>
</dbReference>
<dbReference type="PRINTS" id="PR01339">
    <property type="entry name" value="TYPE3OMOPROT"/>
</dbReference>
<evidence type="ECO:0000259" key="6">
    <source>
        <dbReference type="Pfam" id="PF26304"/>
    </source>
</evidence>
<dbReference type="Gene3D" id="2.30.330.10">
    <property type="entry name" value="SpoA-like"/>
    <property type="match status" value="1"/>
</dbReference>
<feature type="domain" description="SpaO FliM/N C-terminal related" evidence="6">
    <location>
        <begin position="151"/>
        <end position="213"/>
    </location>
</feature>
<dbReference type="PANTHER" id="PTHR30034:SF5">
    <property type="entry name" value="SECRETION SYSTEM APPARATUS PROTEIN SSAQ"/>
    <property type="match status" value="1"/>
</dbReference>
<evidence type="ECO:0000256" key="3">
    <source>
        <dbReference type="ARBA" id="ARBA00023026"/>
    </source>
</evidence>
<dbReference type="SUPFAM" id="SSF101801">
    <property type="entry name" value="Surface presentation of antigens (SPOA)"/>
    <property type="match status" value="1"/>
</dbReference>
<dbReference type="InterPro" id="IPR013385">
    <property type="entry name" value="T3SS_SpaO/YscQ/SpaO"/>
</dbReference>
<reference evidence="7 8" key="1">
    <citation type="submission" date="2019-12" db="EMBL/GenBank/DDBJ databases">
        <authorList>
            <person name="Lee S.D."/>
        </authorList>
    </citation>
    <scope>NUCLEOTIDE SEQUENCE [LARGE SCALE GENOMIC DNA]</scope>
    <source>
        <strain evidence="7 8">SAP-6</strain>
    </source>
</reference>
<dbReference type="RefSeq" id="WP_162364190.1">
    <property type="nucleotide sequence ID" value="NZ_WUBS01000001.1"/>
</dbReference>
<dbReference type="Pfam" id="PF01052">
    <property type="entry name" value="FliMN_C"/>
    <property type="match status" value="1"/>
</dbReference>
<gene>
    <name evidence="7" type="ORF">GRH90_01895</name>
</gene>
<dbReference type="Pfam" id="PF26304">
    <property type="entry name" value="FliMN_C_rel"/>
    <property type="match status" value="1"/>
</dbReference>
<sequence length="314" mass="34286">MSKLSLRKLPRAQASWHLALAGWRAGGVAVALALPPAAGSLIMVNADDGEWRALLDPREWLAQTAPALAAMAANACDDRQIVALFNSMPRPLTFADGALDYRRIQAQGVMPPEVSDRVPLPRVNARECAVWLQALAPRRLVMPGLSCHGLLGVPLAVEFILGASRLPAGMASTLAVGDIVLITTLTRRVTCQGRRTGHFCQREEMIMIDESHDEIYEEYHPPAEGHVPSFDNAALPDALTTLPLNVEFILQRRFLSIGEVQALFAGKVLELDPACEQRIELRSNGHLLARGELVQLEDRLGVEITELNPDSPHD</sequence>
<dbReference type="Pfam" id="PF26294">
    <property type="entry name" value="SpaO_N"/>
    <property type="match status" value="1"/>
</dbReference>
<dbReference type="GO" id="GO:0071978">
    <property type="term" value="P:bacterial-type flagellum-dependent swarming motility"/>
    <property type="evidence" value="ECO:0007669"/>
    <property type="project" value="TreeGrafter"/>
</dbReference>
<feature type="domain" description="Flagellar motor switch protein FliN-like C-terminal" evidence="4">
    <location>
        <begin position="238"/>
        <end position="307"/>
    </location>
</feature>
<dbReference type="InterPro" id="IPR036429">
    <property type="entry name" value="SpoA-like_sf"/>
</dbReference>
<evidence type="ECO:0000256" key="1">
    <source>
        <dbReference type="ARBA" id="ARBA00009226"/>
    </source>
</evidence>
<keyword evidence="3" id="KW-0843">Virulence</keyword>
<dbReference type="EMBL" id="WUBS01000001">
    <property type="protein sequence ID" value="NDL61520.1"/>
    <property type="molecule type" value="Genomic_DNA"/>
</dbReference>
<dbReference type="GO" id="GO:0050918">
    <property type="term" value="P:positive chemotaxis"/>
    <property type="evidence" value="ECO:0007669"/>
    <property type="project" value="TreeGrafter"/>
</dbReference>
<dbReference type="Proteomes" id="UP000461443">
    <property type="component" value="Unassembled WGS sequence"/>
</dbReference>
<comment type="similarity">
    <text evidence="1">Belongs to the FliN/MopA/SpaO family.</text>
</comment>
<evidence type="ECO:0000313" key="8">
    <source>
        <dbReference type="Proteomes" id="UP000461443"/>
    </source>
</evidence>
<evidence type="ECO:0000259" key="5">
    <source>
        <dbReference type="Pfam" id="PF26294"/>
    </source>
</evidence>
<dbReference type="InterPro" id="IPR058804">
    <property type="entry name" value="SpaO_N"/>
</dbReference>
<comment type="caution">
    <text evidence="7">The sequence shown here is derived from an EMBL/GenBank/DDBJ whole genome shotgun (WGS) entry which is preliminary data.</text>
</comment>
<dbReference type="InterPro" id="IPR001543">
    <property type="entry name" value="FliN-like_C"/>
</dbReference>
<organism evidence="7 8">
    <name type="scientific">Acerihabitans arboris</name>
    <dbReference type="NCBI Taxonomy" id="2691583"/>
    <lineage>
        <taxon>Bacteria</taxon>
        <taxon>Pseudomonadati</taxon>
        <taxon>Pseudomonadota</taxon>
        <taxon>Gammaproteobacteria</taxon>
        <taxon>Enterobacterales</taxon>
        <taxon>Pectobacteriaceae</taxon>
        <taxon>Acerihabitans</taxon>
    </lineage>
</organism>
<dbReference type="InterPro" id="IPR058805">
    <property type="entry name" value="SpaO_FliMN_C_rel"/>
</dbReference>
<feature type="domain" description="SpaO N-terminal" evidence="5">
    <location>
        <begin position="6"/>
        <end position="135"/>
    </location>
</feature>
<dbReference type="AlphaFoldDB" id="A0A845S9V0"/>
<dbReference type="InterPro" id="IPR003283">
    <property type="entry name" value="T3SS_OMP_SpaO"/>
</dbReference>
<name>A0A845S9V0_9GAMM</name>
<dbReference type="PANTHER" id="PTHR30034">
    <property type="entry name" value="FLAGELLAR MOTOR SWITCH PROTEIN FLIM"/>
    <property type="match status" value="1"/>
</dbReference>